<feature type="compositionally biased region" description="Basic and acidic residues" evidence="1">
    <location>
        <begin position="1"/>
        <end position="11"/>
    </location>
</feature>
<feature type="region of interest" description="Disordered" evidence="1">
    <location>
        <begin position="1"/>
        <end position="22"/>
    </location>
</feature>
<protein>
    <submittedName>
        <fullName evidence="2">Uncharacterized protein</fullName>
    </submittedName>
</protein>
<dbReference type="RefSeq" id="WP_036482497.1">
    <property type="nucleotide sequence ID" value="NZ_JMQM01000001.1"/>
</dbReference>
<feature type="region of interest" description="Disordered" evidence="1">
    <location>
        <begin position="75"/>
        <end position="94"/>
    </location>
</feature>
<evidence type="ECO:0000313" key="3">
    <source>
        <dbReference type="Proteomes" id="UP000053675"/>
    </source>
</evidence>
<evidence type="ECO:0000313" key="2">
    <source>
        <dbReference type="EMBL" id="KFB11032.1"/>
    </source>
</evidence>
<dbReference type="PATRIC" id="fig|472175.3.peg.2077"/>
<keyword evidence="3" id="KW-1185">Reference proteome</keyword>
<sequence>MTKNTKAEAPQKKRGTTLVDINAESRATEMALQKRREELAKPFLDAVAKDTMVGGEEVARRLGGTIYTIMKGAPLAGQKPKPLRPIVGPSKAAE</sequence>
<dbReference type="EMBL" id="JMQM01000001">
    <property type="protein sequence ID" value="KFB11032.1"/>
    <property type="molecule type" value="Genomic_DNA"/>
</dbReference>
<accession>A0A084UDJ6</accession>
<organism evidence="2 3">
    <name type="scientific">Nitratireductor basaltis</name>
    <dbReference type="NCBI Taxonomy" id="472175"/>
    <lineage>
        <taxon>Bacteria</taxon>
        <taxon>Pseudomonadati</taxon>
        <taxon>Pseudomonadota</taxon>
        <taxon>Alphaproteobacteria</taxon>
        <taxon>Hyphomicrobiales</taxon>
        <taxon>Phyllobacteriaceae</taxon>
        <taxon>Nitratireductor</taxon>
    </lineage>
</organism>
<gene>
    <name evidence="2" type="ORF">EL18_02074</name>
</gene>
<name>A0A084UDJ6_9HYPH</name>
<proteinExistence type="predicted"/>
<dbReference type="Proteomes" id="UP000053675">
    <property type="component" value="Unassembled WGS sequence"/>
</dbReference>
<evidence type="ECO:0000256" key="1">
    <source>
        <dbReference type="SAM" id="MobiDB-lite"/>
    </source>
</evidence>
<dbReference type="STRING" id="472175.EL18_02074"/>
<comment type="caution">
    <text evidence="2">The sequence shown here is derived from an EMBL/GenBank/DDBJ whole genome shotgun (WGS) entry which is preliminary data.</text>
</comment>
<reference evidence="2 3" key="1">
    <citation type="submission" date="2014-05" db="EMBL/GenBank/DDBJ databases">
        <title>Draft Genome Sequence of Nitratireductor basaltis Strain UMTGB225, A Marine Bacterium Isolated from Green Barrel Tunicate.</title>
        <authorList>
            <person name="Gan H.Y."/>
        </authorList>
    </citation>
    <scope>NUCLEOTIDE SEQUENCE [LARGE SCALE GENOMIC DNA]</scope>
    <source>
        <strain evidence="2 3">UMTGB225</strain>
    </source>
</reference>
<dbReference type="AlphaFoldDB" id="A0A084UDJ6"/>